<dbReference type="AlphaFoldDB" id="A0A1A8VBQ8"/>
<name>A0A1A8VBQ8_NOTFU</name>
<feature type="non-terminal residue" evidence="1">
    <location>
        <position position="131"/>
    </location>
</feature>
<proteinExistence type="predicted"/>
<protein>
    <submittedName>
        <fullName evidence="1">Metallo-beta-lactamase domain containing 2</fullName>
    </submittedName>
</protein>
<dbReference type="EMBL" id="HAEJ01016565">
    <property type="protein sequence ID" value="SBS57022.1"/>
    <property type="molecule type" value="Transcribed_RNA"/>
</dbReference>
<sequence length="131" mass="14309">MCMIEVKVVSQTEFEPSSSGCWSPQSFISGTLSRIISVLSVNILLCQCYCCSAVAISPCAMCQLHSLFHTELLMEPISVMMHFPDSAQYGVEVNIIKRGLQIGGIPGNVFHHFCMITVFSPHPGDVINLGD</sequence>
<organism evidence="1">
    <name type="scientific">Nothobranchius furzeri</name>
    <name type="common">Turquoise killifish</name>
    <dbReference type="NCBI Taxonomy" id="105023"/>
    <lineage>
        <taxon>Eukaryota</taxon>
        <taxon>Metazoa</taxon>
        <taxon>Chordata</taxon>
        <taxon>Craniata</taxon>
        <taxon>Vertebrata</taxon>
        <taxon>Euteleostomi</taxon>
        <taxon>Actinopterygii</taxon>
        <taxon>Neopterygii</taxon>
        <taxon>Teleostei</taxon>
        <taxon>Neoteleostei</taxon>
        <taxon>Acanthomorphata</taxon>
        <taxon>Ovalentaria</taxon>
        <taxon>Atherinomorphae</taxon>
        <taxon>Cyprinodontiformes</taxon>
        <taxon>Nothobranchiidae</taxon>
        <taxon>Nothobranchius</taxon>
    </lineage>
</organism>
<evidence type="ECO:0000313" key="1">
    <source>
        <dbReference type="EMBL" id="SBS57022.1"/>
    </source>
</evidence>
<reference evidence="1" key="1">
    <citation type="submission" date="2016-05" db="EMBL/GenBank/DDBJ databases">
        <authorList>
            <person name="Lavstsen T."/>
            <person name="Jespersen J.S."/>
        </authorList>
    </citation>
    <scope>NUCLEOTIDE SEQUENCE</scope>
    <source>
        <tissue evidence="1">Brain</tissue>
    </source>
</reference>
<gene>
    <name evidence="1" type="primary">MBLAC2</name>
</gene>
<reference evidence="1" key="2">
    <citation type="submission" date="2016-06" db="EMBL/GenBank/DDBJ databases">
        <title>The genome of a short-lived fish provides insights into sex chromosome evolution and the genetic control of aging.</title>
        <authorList>
            <person name="Reichwald K."/>
            <person name="Felder M."/>
            <person name="Petzold A."/>
            <person name="Koch P."/>
            <person name="Groth M."/>
            <person name="Platzer M."/>
        </authorList>
    </citation>
    <scope>NUCLEOTIDE SEQUENCE</scope>
    <source>
        <tissue evidence="1">Brain</tissue>
    </source>
</reference>
<accession>A0A1A8VBQ8</accession>